<evidence type="ECO:0000256" key="2">
    <source>
        <dbReference type="ARBA" id="ARBA00022475"/>
    </source>
</evidence>
<name>A0A1W6ZXI3_9HYPH</name>
<accession>A0A1W6ZXI3</accession>
<reference evidence="6 7" key="1">
    <citation type="submission" date="2017-05" db="EMBL/GenBank/DDBJ databases">
        <title>Full genome sequence of Pseudorhodoplanes sinuspersici.</title>
        <authorList>
            <person name="Dastgheib S.M.M."/>
            <person name="Shavandi M."/>
            <person name="Tirandaz H."/>
        </authorList>
    </citation>
    <scope>NUCLEOTIDE SEQUENCE [LARGE SCALE GENOMIC DNA]</scope>
    <source>
        <strain evidence="6 7">RIPI110</strain>
    </source>
</reference>
<dbReference type="AlphaFoldDB" id="A0A1W6ZXI3"/>
<evidence type="ECO:0000256" key="5">
    <source>
        <dbReference type="ARBA" id="ARBA00023136"/>
    </source>
</evidence>
<proteinExistence type="predicted"/>
<dbReference type="RefSeq" id="WP_086090419.1">
    <property type="nucleotide sequence ID" value="NZ_CP021112.1"/>
</dbReference>
<keyword evidence="3" id="KW-0812">Transmembrane</keyword>
<keyword evidence="2" id="KW-1003">Cell membrane</keyword>
<dbReference type="InterPro" id="IPR032816">
    <property type="entry name" value="VTT_dom"/>
</dbReference>
<dbReference type="GO" id="GO:0005886">
    <property type="term" value="C:plasma membrane"/>
    <property type="evidence" value="ECO:0007669"/>
    <property type="project" value="UniProtKB-SubCell"/>
</dbReference>
<keyword evidence="7" id="KW-1185">Reference proteome</keyword>
<comment type="subcellular location">
    <subcellularLocation>
        <location evidence="1">Cell membrane</location>
        <topology evidence="1">Multi-pass membrane protein</topology>
    </subcellularLocation>
</comment>
<keyword evidence="4" id="KW-1133">Transmembrane helix</keyword>
<keyword evidence="5" id="KW-0472">Membrane</keyword>
<dbReference type="PANTHER" id="PTHR42709:SF6">
    <property type="entry name" value="UNDECAPRENYL PHOSPHATE TRANSPORTER A"/>
    <property type="match status" value="1"/>
</dbReference>
<dbReference type="Pfam" id="PF09335">
    <property type="entry name" value="VTT_dom"/>
    <property type="match status" value="1"/>
</dbReference>
<evidence type="ECO:0000256" key="1">
    <source>
        <dbReference type="ARBA" id="ARBA00004651"/>
    </source>
</evidence>
<dbReference type="OrthoDB" id="9813426at2"/>
<dbReference type="STRING" id="1235591.CAK95_25175"/>
<evidence type="ECO:0000256" key="4">
    <source>
        <dbReference type="ARBA" id="ARBA00022989"/>
    </source>
</evidence>
<evidence type="ECO:0000256" key="3">
    <source>
        <dbReference type="ARBA" id="ARBA00022692"/>
    </source>
</evidence>
<evidence type="ECO:0000313" key="6">
    <source>
        <dbReference type="EMBL" id="ARQ02026.1"/>
    </source>
</evidence>
<sequence>MLGTLHEGWALIEPYIVSYGAIAIFFMIYFESFGAPVPGETGVIAAALLATKGELSIVPVYFAVLAGAILGDSTGYVIGRFGGRALLRKFGPYIKLTPDKLSEIENKFRKGGPWLVVIARFLPVMRQLNGLIAGSLAMPWHHFLMAQGTGAVLWTSVYCLGPYFFSEFFHHIRP</sequence>
<organism evidence="6 7">
    <name type="scientific">Pseudorhodoplanes sinuspersici</name>
    <dbReference type="NCBI Taxonomy" id="1235591"/>
    <lineage>
        <taxon>Bacteria</taxon>
        <taxon>Pseudomonadati</taxon>
        <taxon>Pseudomonadota</taxon>
        <taxon>Alphaproteobacteria</taxon>
        <taxon>Hyphomicrobiales</taxon>
        <taxon>Pseudorhodoplanes</taxon>
    </lineage>
</organism>
<evidence type="ECO:0000313" key="7">
    <source>
        <dbReference type="Proteomes" id="UP000194137"/>
    </source>
</evidence>
<dbReference type="KEGG" id="psin:CAK95_25175"/>
<gene>
    <name evidence="6" type="ORF">CAK95_25175</name>
</gene>
<protein>
    <submittedName>
        <fullName evidence="6">DedA family protein</fullName>
    </submittedName>
</protein>
<dbReference type="Proteomes" id="UP000194137">
    <property type="component" value="Chromosome"/>
</dbReference>
<dbReference type="InterPro" id="IPR051311">
    <property type="entry name" value="DedA_domain"/>
</dbReference>
<dbReference type="PANTHER" id="PTHR42709">
    <property type="entry name" value="ALKALINE PHOSPHATASE LIKE PROTEIN"/>
    <property type="match status" value="1"/>
</dbReference>
<dbReference type="EMBL" id="CP021112">
    <property type="protein sequence ID" value="ARQ02026.1"/>
    <property type="molecule type" value="Genomic_DNA"/>
</dbReference>